<dbReference type="GeneID" id="13403129"/>
<dbReference type="Proteomes" id="UP000008062">
    <property type="component" value="Chromosome 1"/>
</dbReference>
<dbReference type="HOGENOM" id="CLU_2028543_0_0_1"/>
<evidence type="ECO:0000313" key="2">
    <source>
        <dbReference type="Proteomes" id="UP000008062"/>
    </source>
</evidence>
<keyword evidence="2" id="KW-1185">Reference proteome</keyword>
<evidence type="ECO:0000313" key="1">
    <source>
        <dbReference type="EMBL" id="EGP92534.1"/>
    </source>
</evidence>
<sequence>MALKSNLLGCFESSRSDHCHIGKIVHGASARDSRRGQQLSPIRLNAADDLLLAGLAPLDSLAQRLGATLHEDVPVPLAAAMVLLHQCPEEQFLAHFRMSQGSMRYYCRRLSTGPFLGGILVL</sequence>
<dbReference type="InParanoid" id="F9WWB9"/>
<gene>
    <name evidence="1" type="ORF">MYCGRDRAFT_102204</name>
</gene>
<reference evidence="1 2" key="1">
    <citation type="journal article" date="2011" name="PLoS Genet.">
        <title>Finished genome of the fungal wheat pathogen Mycosphaerella graminicola reveals dispensome structure, chromosome plasticity, and stealth pathogenesis.</title>
        <authorList>
            <person name="Goodwin S.B."/>
            <person name="Ben M'barek S."/>
            <person name="Dhillon B."/>
            <person name="Wittenberg A.H.J."/>
            <person name="Crane C.F."/>
            <person name="Hane J.K."/>
            <person name="Foster A.J."/>
            <person name="Van der Lee T.A.J."/>
            <person name="Grimwood J."/>
            <person name="Aerts A."/>
            <person name="Antoniw J."/>
            <person name="Bailey A."/>
            <person name="Bluhm B."/>
            <person name="Bowler J."/>
            <person name="Bristow J."/>
            <person name="van der Burgt A."/>
            <person name="Canto-Canche B."/>
            <person name="Churchill A.C.L."/>
            <person name="Conde-Ferraez L."/>
            <person name="Cools H.J."/>
            <person name="Coutinho P.M."/>
            <person name="Csukai M."/>
            <person name="Dehal P."/>
            <person name="De Wit P."/>
            <person name="Donzelli B."/>
            <person name="van de Geest H.C."/>
            <person name="van Ham R.C.H.J."/>
            <person name="Hammond-Kosack K.E."/>
            <person name="Henrissat B."/>
            <person name="Kilian A."/>
            <person name="Kobayashi A.K."/>
            <person name="Koopmann E."/>
            <person name="Kourmpetis Y."/>
            <person name="Kuzniar A."/>
            <person name="Lindquist E."/>
            <person name="Lombard V."/>
            <person name="Maliepaard C."/>
            <person name="Martins N."/>
            <person name="Mehrabi R."/>
            <person name="Nap J.P.H."/>
            <person name="Ponomarenko A."/>
            <person name="Rudd J.J."/>
            <person name="Salamov A."/>
            <person name="Schmutz J."/>
            <person name="Schouten H.J."/>
            <person name="Shapiro H."/>
            <person name="Stergiopoulos I."/>
            <person name="Torriani S.F.F."/>
            <person name="Tu H."/>
            <person name="de Vries R.P."/>
            <person name="Waalwijk C."/>
            <person name="Ware S.B."/>
            <person name="Wiebenga A."/>
            <person name="Zwiers L.-H."/>
            <person name="Oliver R.P."/>
            <person name="Grigoriev I.V."/>
            <person name="Kema G.H.J."/>
        </authorList>
    </citation>
    <scope>NUCLEOTIDE SEQUENCE [LARGE SCALE GENOMIC DNA]</scope>
    <source>
        <strain evidence="2">CBS 115943 / IPO323</strain>
    </source>
</reference>
<name>F9WWB9_ZYMTI</name>
<organism evidence="1 2">
    <name type="scientific">Zymoseptoria tritici (strain CBS 115943 / IPO323)</name>
    <name type="common">Speckled leaf blotch fungus</name>
    <name type="synonym">Septoria tritici</name>
    <dbReference type="NCBI Taxonomy" id="336722"/>
    <lineage>
        <taxon>Eukaryota</taxon>
        <taxon>Fungi</taxon>
        <taxon>Dikarya</taxon>
        <taxon>Ascomycota</taxon>
        <taxon>Pezizomycotina</taxon>
        <taxon>Dothideomycetes</taxon>
        <taxon>Dothideomycetidae</taxon>
        <taxon>Mycosphaerellales</taxon>
        <taxon>Mycosphaerellaceae</taxon>
        <taxon>Zymoseptoria</taxon>
    </lineage>
</organism>
<dbReference type="AlphaFoldDB" id="F9WWB9"/>
<accession>F9WWB9</accession>
<dbReference type="EMBL" id="CM001196">
    <property type="protein sequence ID" value="EGP92534.1"/>
    <property type="molecule type" value="Genomic_DNA"/>
</dbReference>
<protein>
    <submittedName>
        <fullName evidence="1">Uncharacterized protein</fullName>
    </submittedName>
</protein>
<proteinExistence type="predicted"/>
<dbReference type="KEGG" id="ztr:MYCGRDRAFT_102204"/>
<dbReference type="RefSeq" id="XP_003857558.1">
    <property type="nucleotide sequence ID" value="XM_003857510.1"/>
</dbReference>